<comment type="caution">
    <text evidence="1">The sequence shown here is derived from an EMBL/GenBank/DDBJ whole genome shotgun (WGS) entry which is preliminary data.</text>
</comment>
<keyword evidence="1" id="KW-0969">Cilium</keyword>
<dbReference type="Gene3D" id="3.40.50.1240">
    <property type="entry name" value="Phosphoglycerate mutase-like"/>
    <property type="match status" value="1"/>
</dbReference>
<protein>
    <submittedName>
        <fullName evidence="1">Flagellar basal body-associated protein FliL</fullName>
    </submittedName>
</protein>
<proteinExistence type="predicted"/>
<gene>
    <name evidence="1" type="ORF">ISS97_15935</name>
</gene>
<dbReference type="InterPro" id="IPR029033">
    <property type="entry name" value="His_PPase_superfam"/>
</dbReference>
<keyword evidence="1" id="KW-0966">Cell projection</keyword>
<keyword evidence="1" id="KW-0282">Flagellum</keyword>
<accession>A0ABW8K7A2</accession>
<dbReference type="SUPFAM" id="SSF53254">
    <property type="entry name" value="Phosphoglycerate mutase-like"/>
    <property type="match status" value="1"/>
</dbReference>
<keyword evidence="2" id="KW-1185">Reference proteome</keyword>
<name>A0ABW8K7A2_9GAMM</name>
<dbReference type="Proteomes" id="UP001620408">
    <property type="component" value="Unassembled WGS sequence"/>
</dbReference>
<sequence>MMIIRHAEKPEEGPGLTPEGEARARAYVDYFEHLTLGGQSATPDTLVATADSKHSMRPRLTIKPLSQALSLPVDNRYSDDQVKPLVESLRSDAHGRRILICWHHGEIPALIDALGGDSKTLLPHGKWPAEVFGWMVVMHFDHHGRLQAGSTELVQEHLMPDDASVPAAAR</sequence>
<reference evidence="1 2" key="1">
    <citation type="submission" date="2020-10" db="EMBL/GenBank/DDBJ databases">
        <title>Phylogeny of dyella-like bacteria.</title>
        <authorList>
            <person name="Fu J."/>
        </authorList>
    </citation>
    <scope>NUCLEOTIDE SEQUENCE [LARGE SCALE GENOMIC DNA]</scope>
    <source>
        <strain evidence="1 2">BB4</strain>
    </source>
</reference>
<evidence type="ECO:0000313" key="2">
    <source>
        <dbReference type="Proteomes" id="UP001620408"/>
    </source>
</evidence>
<organism evidence="1 2">
    <name type="scientific">Dyella koreensis</name>
    <dbReference type="NCBI Taxonomy" id="311235"/>
    <lineage>
        <taxon>Bacteria</taxon>
        <taxon>Pseudomonadati</taxon>
        <taxon>Pseudomonadota</taxon>
        <taxon>Gammaproteobacteria</taxon>
        <taxon>Lysobacterales</taxon>
        <taxon>Rhodanobacteraceae</taxon>
        <taxon>Dyella</taxon>
    </lineage>
</organism>
<evidence type="ECO:0000313" key="1">
    <source>
        <dbReference type="EMBL" id="MFK2918762.1"/>
    </source>
</evidence>
<dbReference type="EMBL" id="JADIKD010000012">
    <property type="protein sequence ID" value="MFK2918762.1"/>
    <property type="molecule type" value="Genomic_DNA"/>
</dbReference>